<dbReference type="InterPro" id="IPR018672">
    <property type="entry name" value="DUF2140"/>
</dbReference>
<sequence>MGKNKNWWKLAFFCLTSSLLLLIVILLVTFYLLFPASTNYGYDSYQSSGETLFVITTTKEKLNYFLAEQITRDHGRNFQIILDEHVLLEAAVPLLGRTVPFQLYLQPEVQGGNLALRSEKFQIGEFRLPSETLFRLIKNTISFPEWILVDVNEEMIFLRLNDIEALETMYIRIIKFDLESDQIEFELVSKGNN</sequence>
<evidence type="ECO:0000256" key="1">
    <source>
        <dbReference type="SAM" id="Phobius"/>
    </source>
</evidence>
<evidence type="ECO:0000313" key="3">
    <source>
        <dbReference type="Proteomes" id="UP000290649"/>
    </source>
</evidence>
<comment type="caution">
    <text evidence="2">The sequence shown here is derived from an EMBL/GenBank/DDBJ whole genome shotgun (WGS) entry which is preliminary data.</text>
</comment>
<dbReference type="OrthoDB" id="2412610at2"/>
<proteinExistence type="predicted"/>
<keyword evidence="1" id="KW-0812">Transmembrane</keyword>
<dbReference type="RefSeq" id="WP_129078741.1">
    <property type="nucleotide sequence ID" value="NZ_QOUX01000042.1"/>
</dbReference>
<dbReference type="Pfam" id="PF09911">
    <property type="entry name" value="DUF2140"/>
    <property type="match status" value="1"/>
</dbReference>
<organism evidence="2 3">
    <name type="scientific">Anaerobacillus alkaliphilus</name>
    <dbReference type="NCBI Taxonomy" id="1548597"/>
    <lineage>
        <taxon>Bacteria</taxon>
        <taxon>Bacillati</taxon>
        <taxon>Bacillota</taxon>
        <taxon>Bacilli</taxon>
        <taxon>Bacillales</taxon>
        <taxon>Bacillaceae</taxon>
        <taxon>Anaerobacillus</taxon>
    </lineage>
</organism>
<dbReference type="Proteomes" id="UP000290649">
    <property type="component" value="Unassembled WGS sequence"/>
</dbReference>
<keyword evidence="1" id="KW-0472">Membrane</keyword>
<dbReference type="AlphaFoldDB" id="A0A4Q0VRY5"/>
<protein>
    <submittedName>
        <fullName evidence="2">DUF2140 family protein</fullName>
    </submittedName>
</protein>
<keyword evidence="3" id="KW-1185">Reference proteome</keyword>
<gene>
    <name evidence="2" type="ORF">DS745_13480</name>
</gene>
<dbReference type="EMBL" id="QOUX01000042">
    <property type="protein sequence ID" value="RXI99885.1"/>
    <property type="molecule type" value="Genomic_DNA"/>
</dbReference>
<feature type="transmembrane region" description="Helical" evidence="1">
    <location>
        <begin position="12"/>
        <end position="34"/>
    </location>
</feature>
<accession>A0A4Q0VRY5</accession>
<reference evidence="2 3" key="1">
    <citation type="journal article" date="2019" name="Int. J. Syst. Evol. Microbiol.">
        <title>Anaerobacillus alkaliphilus sp. nov., a novel alkaliphilic and moderately halophilic bacterium.</title>
        <authorList>
            <person name="Borsodi A.K."/>
            <person name="Aszalos J.M."/>
            <person name="Bihari P."/>
            <person name="Nagy I."/>
            <person name="Schumann P."/>
            <person name="Sproer C."/>
            <person name="Kovacs A.L."/>
            <person name="Boka K."/>
            <person name="Dobosy P."/>
            <person name="Ovari M."/>
            <person name="Szili-Kovacs T."/>
            <person name="Toth E."/>
        </authorList>
    </citation>
    <scope>NUCLEOTIDE SEQUENCE [LARGE SCALE GENOMIC DNA]</scope>
    <source>
        <strain evidence="2 3">B16-10</strain>
    </source>
</reference>
<name>A0A4Q0VRY5_9BACI</name>
<evidence type="ECO:0000313" key="2">
    <source>
        <dbReference type="EMBL" id="RXI99885.1"/>
    </source>
</evidence>
<keyword evidence="1" id="KW-1133">Transmembrane helix</keyword>